<gene>
    <name evidence="3" type="ORF">SM116_08155</name>
</gene>
<dbReference type="RefSeq" id="WP_320943943.1">
    <property type="nucleotide sequence ID" value="NZ_BAABEU010000007.1"/>
</dbReference>
<accession>A0ABZ0SPF0</accession>
<dbReference type="InterPro" id="IPR058498">
    <property type="entry name" value="DUF8185"/>
</dbReference>
<dbReference type="Pfam" id="PF26572">
    <property type="entry name" value="DUF8185"/>
    <property type="match status" value="1"/>
</dbReference>
<organism evidence="3 4">
    <name type="scientific">Microbacterium rhizosphaerae</name>
    <dbReference type="NCBI Taxonomy" id="1678237"/>
    <lineage>
        <taxon>Bacteria</taxon>
        <taxon>Bacillati</taxon>
        <taxon>Actinomycetota</taxon>
        <taxon>Actinomycetes</taxon>
        <taxon>Micrococcales</taxon>
        <taxon>Microbacteriaceae</taxon>
        <taxon>Microbacterium</taxon>
    </lineage>
</organism>
<evidence type="ECO:0000259" key="2">
    <source>
        <dbReference type="Pfam" id="PF26572"/>
    </source>
</evidence>
<evidence type="ECO:0000259" key="1">
    <source>
        <dbReference type="Pfam" id="PF26035"/>
    </source>
</evidence>
<dbReference type="Pfam" id="PF26035">
    <property type="entry name" value="DUF8010"/>
    <property type="match status" value="1"/>
</dbReference>
<protein>
    <submittedName>
        <fullName evidence="3">Uncharacterized protein</fullName>
    </submittedName>
</protein>
<evidence type="ECO:0000313" key="4">
    <source>
        <dbReference type="Proteomes" id="UP001323798"/>
    </source>
</evidence>
<reference evidence="3 4" key="1">
    <citation type="submission" date="2023-11" db="EMBL/GenBank/DDBJ databases">
        <title>Genome sequence of Microbacterium rhizosphaerae KACC 19337.</title>
        <authorList>
            <person name="Choi H."/>
            <person name="Kim S."/>
            <person name="Kim Y."/>
            <person name="Kwon S.-W."/>
            <person name="Heo J."/>
        </authorList>
    </citation>
    <scope>NUCLEOTIDE SEQUENCE [LARGE SCALE GENOMIC DNA]</scope>
    <source>
        <strain evidence="3 4">KACC 19337</strain>
    </source>
</reference>
<proteinExistence type="predicted"/>
<feature type="domain" description="DUF8185" evidence="2">
    <location>
        <begin position="108"/>
        <end position="208"/>
    </location>
</feature>
<evidence type="ECO:0000313" key="3">
    <source>
        <dbReference type="EMBL" id="WPR91242.1"/>
    </source>
</evidence>
<dbReference type="InterPro" id="IPR058323">
    <property type="entry name" value="DUF8010"/>
</dbReference>
<dbReference type="EMBL" id="CP139368">
    <property type="protein sequence ID" value="WPR91242.1"/>
    <property type="molecule type" value="Genomic_DNA"/>
</dbReference>
<keyword evidence="4" id="KW-1185">Reference proteome</keyword>
<name>A0ABZ0SPF0_9MICO</name>
<dbReference type="Proteomes" id="UP001323798">
    <property type="component" value="Chromosome"/>
</dbReference>
<sequence length="223" mass="22810">MSERLFFPDPLAATDLLTFAGRAARLGDGAVRLTAAAGTLATTAAPLAPRGLFDTTPTVLGLRALAVDPELECDLVVEASALRPAPDSANVVVLPETALAPAWAGIQPPRSGWEHRGEIAAAQLAARAQWGIAAVAESVPTDAGEDAVRAVRAQVWGQADDTLLGLPIGVAFAAFALGFIGGSEQAPVFASGPWTRIALARGHVIVRGPMVSGLTAVRPTGRA</sequence>
<feature type="domain" description="DUF8010" evidence="1">
    <location>
        <begin position="1"/>
        <end position="105"/>
    </location>
</feature>